<keyword evidence="3" id="KW-0804">Transcription</keyword>
<evidence type="ECO:0000256" key="3">
    <source>
        <dbReference type="ARBA" id="ARBA00023163"/>
    </source>
</evidence>
<keyword evidence="2" id="KW-0238">DNA-binding</keyword>
<evidence type="ECO:0000256" key="1">
    <source>
        <dbReference type="ARBA" id="ARBA00023015"/>
    </source>
</evidence>
<dbReference type="PANTHER" id="PTHR30136">
    <property type="entry name" value="HELIX-TURN-HELIX TRANSCRIPTIONAL REGULATOR, ICLR FAMILY"/>
    <property type="match status" value="1"/>
</dbReference>
<organism evidence="6 7">
    <name type="scientific">Streptomyces yaanensis</name>
    <dbReference type="NCBI Taxonomy" id="1142239"/>
    <lineage>
        <taxon>Bacteria</taxon>
        <taxon>Bacillati</taxon>
        <taxon>Actinomycetota</taxon>
        <taxon>Actinomycetes</taxon>
        <taxon>Kitasatosporales</taxon>
        <taxon>Streptomycetaceae</taxon>
        <taxon>Streptomyces</taxon>
    </lineage>
</organism>
<feature type="domain" description="IclR-ED" evidence="5">
    <location>
        <begin position="84"/>
        <end position="266"/>
    </location>
</feature>
<evidence type="ECO:0000256" key="2">
    <source>
        <dbReference type="ARBA" id="ARBA00023125"/>
    </source>
</evidence>
<dbReference type="PROSITE" id="PS51078">
    <property type="entry name" value="ICLR_ED"/>
    <property type="match status" value="1"/>
</dbReference>
<dbReference type="InterPro" id="IPR036390">
    <property type="entry name" value="WH_DNA-bd_sf"/>
</dbReference>
<evidence type="ECO:0000313" key="7">
    <source>
        <dbReference type="Proteomes" id="UP001595701"/>
    </source>
</evidence>
<dbReference type="PANTHER" id="PTHR30136:SF24">
    <property type="entry name" value="HTH-TYPE TRANSCRIPTIONAL REPRESSOR ALLR"/>
    <property type="match status" value="1"/>
</dbReference>
<dbReference type="PROSITE" id="PS51077">
    <property type="entry name" value="HTH_ICLR"/>
    <property type="match status" value="1"/>
</dbReference>
<dbReference type="Gene3D" id="1.10.10.10">
    <property type="entry name" value="Winged helix-like DNA-binding domain superfamily/Winged helix DNA-binding domain"/>
    <property type="match status" value="1"/>
</dbReference>
<dbReference type="InterPro" id="IPR029016">
    <property type="entry name" value="GAF-like_dom_sf"/>
</dbReference>
<evidence type="ECO:0000259" key="4">
    <source>
        <dbReference type="PROSITE" id="PS51077"/>
    </source>
</evidence>
<dbReference type="InterPro" id="IPR014757">
    <property type="entry name" value="Tscrpt_reg_IclR_C"/>
</dbReference>
<sequence length="266" mass="29074">MDQKPGTNSEEPSSVDRPAGLIGAVDNVLRLLRMFEDHEMIRVNQVARDMGLSRSTVHRMLATLSHHHFVAQDEFSRAYKPGPALVDIGLSVVANMDIRALAHGALVRLRDETDETVHLATLRGAEVLYVDSVESNQVVRTGSRTGWTLPAHATAAGKALLAELSEEEFVVRYPSEGLQAPSSRAPQTRDELRKQLTEVRRRGYAINNAESEADVSAVAVVIRDKRGRARAAIATTAPQSRVDDEWIAVAAAATARIAQELGERID</sequence>
<evidence type="ECO:0000313" key="6">
    <source>
        <dbReference type="EMBL" id="MFC3577453.1"/>
    </source>
</evidence>
<keyword evidence="7" id="KW-1185">Reference proteome</keyword>
<dbReference type="SUPFAM" id="SSF55781">
    <property type="entry name" value="GAF domain-like"/>
    <property type="match status" value="1"/>
</dbReference>
<dbReference type="Proteomes" id="UP001595701">
    <property type="component" value="Unassembled WGS sequence"/>
</dbReference>
<dbReference type="InterPro" id="IPR050707">
    <property type="entry name" value="HTH_MetabolicPath_Reg"/>
</dbReference>
<dbReference type="SMART" id="SM00346">
    <property type="entry name" value="HTH_ICLR"/>
    <property type="match status" value="1"/>
</dbReference>
<dbReference type="InterPro" id="IPR005471">
    <property type="entry name" value="Tscrpt_reg_IclR_N"/>
</dbReference>
<protein>
    <submittedName>
        <fullName evidence="6">IclR family transcriptional regulator</fullName>
    </submittedName>
</protein>
<comment type="caution">
    <text evidence="6">The sequence shown here is derived from an EMBL/GenBank/DDBJ whole genome shotgun (WGS) entry which is preliminary data.</text>
</comment>
<feature type="domain" description="HTH iclR-type" evidence="4">
    <location>
        <begin position="22"/>
        <end position="83"/>
    </location>
</feature>
<name>A0ABV7SLX4_9ACTN</name>
<dbReference type="InterPro" id="IPR036388">
    <property type="entry name" value="WH-like_DNA-bd_sf"/>
</dbReference>
<dbReference type="RefSeq" id="WP_310773423.1">
    <property type="nucleotide sequence ID" value="NZ_JBHRWR010000033.1"/>
</dbReference>
<gene>
    <name evidence="6" type="ORF">ACFOZ0_30130</name>
</gene>
<dbReference type="Pfam" id="PF09339">
    <property type="entry name" value="HTH_IclR"/>
    <property type="match status" value="1"/>
</dbReference>
<dbReference type="SUPFAM" id="SSF46785">
    <property type="entry name" value="Winged helix' DNA-binding domain"/>
    <property type="match status" value="1"/>
</dbReference>
<dbReference type="EMBL" id="JBHRWR010000033">
    <property type="protein sequence ID" value="MFC3577453.1"/>
    <property type="molecule type" value="Genomic_DNA"/>
</dbReference>
<dbReference type="Pfam" id="PF01614">
    <property type="entry name" value="IclR_C"/>
    <property type="match status" value="1"/>
</dbReference>
<accession>A0ABV7SLX4</accession>
<dbReference type="Gene3D" id="3.30.450.40">
    <property type="match status" value="1"/>
</dbReference>
<evidence type="ECO:0000259" key="5">
    <source>
        <dbReference type="PROSITE" id="PS51078"/>
    </source>
</evidence>
<proteinExistence type="predicted"/>
<keyword evidence="1" id="KW-0805">Transcription regulation</keyword>
<reference evidence="7" key="1">
    <citation type="journal article" date="2019" name="Int. J. Syst. Evol. Microbiol.">
        <title>The Global Catalogue of Microorganisms (GCM) 10K type strain sequencing project: providing services to taxonomists for standard genome sequencing and annotation.</title>
        <authorList>
            <consortium name="The Broad Institute Genomics Platform"/>
            <consortium name="The Broad Institute Genome Sequencing Center for Infectious Disease"/>
            <person name="Wu L."/>
            <person name="Ma J."/>
        </authorList>
    </citation>
    <scope>NUCLEOTIDE SEQUENCE [LARGE SCALE GENOMIC DNA]</scope>
    <source>
        <strain evidence="7">CGMCC 4.7035</strain>
    </source>
</reference>